<name>A0ACB8DID1_DERSI</name>
<proteinExistence type="predicted"/>
<dbReference type="Proteomes" id="UP000821865">
    <property type="component" value="Chromosome 11"/>
</dbReference>
<evidence type="ECO:0000313" key="2">
    <source>
        <dbReference type="Proteomes" id="UP000821865"/>
    </source>
</evidence>
<sequence length="145" mass="16540">MDVWRNIIKLNTQALPQRQIYRLTGKSISALNRIIQAYRDEDGRLKDAAPSGRNRCTSEEPDLLIVAAALADPFQSAHQIKKALNLQAKSGRCQLPLALTREWKLLGERRDFVYAFDESFHAAYKLRFAWTAHSRDIDSGKCQPL</sequence>
<protein>
    <submittedName>
        <fullName evidence="1">Uncharacterized protein</fullName>
    </submittedName>
</protein>
<dbReference type="EMBL" id="CM023480">
    <property type="protein sequence ID" value="KAH7970329.1"/>
    <property type="molecule type" value="Genomic_DNA"/>
</dbReference>
<evidence type="ECO:0000313" key="1">
    <source>
        <dbReference type="EMBL" id="KAH7970329.1"/>
    </source>
</evidence>
<accession>A0ACB8DID1</accession>
<keyword evidence="2" id="KW-1185">Reference proteome</keyword>
<organism evidence="1 2">
    <name type="scientific">Dermacentor silvarum</name>
    <name type="common">Tick</name>
    <dbReference type="NCBI Taxonomy" id="543639"/>
    <lineage>
        <taxon>Eukaryota</taxon>
        <taxon>Metazoa</taxon>
        <taxon>Ecdysozoa</taxon>
        <taxon>Arthropoda</taxon>
        <taxon>Chelicerata</taxon>
        <taxon>Arachnida</taxon>
        <taxon>Acari</taxon>
        <taxon>Parasitiformes</taxon>
        <taxon>Ixodida</taxon>
        <taxon>Ixodoidea</taxon>
        <taxon>Ixodidae</taxon>
        <taxon>Rhipicephalinae</taxon>
        <taxon>Dermacentor</taxon>
    </lineage>
</organism>
<gene>
    <name evidence="1" type="ORF">HPB49_003840</name>
</gene>
<reference evidence="1" key="1">
    <citation type="submission" date="2020-05" db="EMBL/GenBank/DDBJ databases">
        <title>Large-scale comparative analyses of tick genomes elucidate their genetic diversity and vector capacities.</title>
        <authorList>
            <person name="Jia N."/>
            <person name="Wang J."/>
            <person name="Shi W."/>
            <person name="Du L."/>
            <person name="Sun Y."/>
            <person name="Zhan W."/>
            <person name="Jiang J."/>
            <person name="Wang Q."/>
            <person name="Zhang B."/>
            <person name="Ji P."/>
            <person name="Sakyi L.B."/>
            <person name="Cui X."/>
            <person name="Yuan T."/>
            <person name="Jiang B."/>
            <person name="Yang W."/>
            <person name="Lam T.T.-Y."/>
            <person name="Chang Q."/>
            <person name="Ding S."/>
            <person name="Wang X."/>
            <person name="Zhu J."/>
            <person name="Ruan X."/>
            <person name="Zhao L."/>
            <person name="Wei J."/>
            <person name="Que T."/>
            <person name="Du C."/>
            <person name="Cheng J."/>
            <person name="Dai P."/>
            <person name="Han X."/>
            <person name="Huang E."/>
            <person name="Gao Y."/>
            <person name="Liu J."/>
            <person name="Shao H."/>
            <person name="Ye R."/>
            <person name="Li L."/>
            <person name="Wei W."/>
            <person name="Wang X."/>
            <person name="Wang C."/>
            <person name="Yang T."/>
            <person name="Huo Q."/>
            <person name="Li W."/>
            <person name="Guo W."/>
            <person name="Chen H."/>
            <person name="Zhou L."/>
            <person name="Ni X."/>
            <person name="Tian J."/>
            <person name="Zhou Y."/>
            <person name="Sheng Y."/>
            <person name="Liu T."/>
            <person name="Pan Y."/>
            <person name="Xia L."/>
            <person name="Li J."/>
            <person name="Zhao F."/>
            <person name="Cao W."/>
        </authorList>
    </citation>
    <scope>NUCLEOTIDE SEQUENCE</scope>
    <source>
        <strain evidence="1">Dsil-2018</strain>
    </source>
</reference>
<comment type="caution">
    <text evidence="1">The sequence shown here is derived from an EMBL/GenBank/DDBJ whole genome shotgun (WGS) entry which is preliminary data.</text>
</comment>